<dbReference type="PROSITE" id="PS00216">
    <property type="entry name" value="SUGAR_TRANSPORT_1"/>
    <property type="match status" value="1"/>
</dbReference>
<feature type="transmembrane region" description="Helical" evidence="9">
    <location>
        <begin position="297"/>
        <end position="321"/>
    </location>
</feature>
<feature type="transmembrane region" description="Helical" evidence="9">
    <location>
        <begin position="365"/>
        <end position="383"/>
    </location>
</feature>
<feature type="compositionally biased region" description="Acidic residues" evidence="8">
    <location>
        <begin position="1"/>
        <end position="11"/>
    </location>
</feature>
<dbReference type="GO" id="GO:0009705">
    <property type="term" value="C:plant-type vacuole membrane"/>
    <property type="evidence" value="ECO:0007669"/>
    <property type="project" value="EnsemblPlants"/>
</dbReference>
<feature type="region of interest" description="Disordered" evidence="8">
    <location>
        <begin position="1"/>
        <end position="27"/>
    </location>
</feature>
<evidence type="ECO:0000256" key="6">
    <source>
        <dbReference type="ARBA" id="ARBA00022989"/>
    </source>
</evidence>
<evidence type="ECO:0000313" key="11">
    <source>
        <dbReference type="EnsemblPlants" id="MELO3C014417.2.1"/>
    </source>
</evidence>
<dbReference type="PANTHER" id="PTHR48021">
    <property type="match status" value="1"/>
</dbReference>
<dbReference type="PROSITE" id="PS50850">
    <property type="entry name" value="MFS"/>
    <property type="match status" value="1"/>
</dbReference>
<name>A0A9I9D823_CUCME</name>
<feature type="transmembrane region" description="Helical" evidence="9">
    <location>
        <begin position="222"/>
        <end position="244"/>
    </location>
</feature>
<dbReference type="GO" id="GO:0006829">
    <property type="term" value="P:zinc ion transport"/>
    <property type="evidence" value="ECO:0007669"/>
    <property type="project" value="EnsemblPlants"/>
</dbReference>
<dbReference type="AlphaFoldDB" id="A0A9I9D823"/>
<keyword evidence="3" id="KW-0813">Transport</keyword>
<dbReference type="SUPFAM" id="SSF103473">
    <property type="entry name" value="MFS general substrate transporter"/>
    <property type="match status" value="1"/>
</dbReference>
<dbReference type="InterPro" id="IPR005829">
    <property type="entry name" value="Sugar_transporter_CS"/>
</dbReference>
<comment type="similarity">
    <text evidence="2">Belongs to the major facilitator superfamily. Sugar transporter (TC 2.A.1.1) family.</text>
</comment>
<dbReference type="InterPro" id="IPR003663">
    <property type="entry name" value="Sugar/inositol_transpt"/>
</dbReference>
<dbReference type="PRINTS" id="PR00171">
    <property type="entry name" value="SUGRTRNSPORT"/>
</dbReference>
<dbReference type="InterPro" id="IPR005828">
    <property type="entry name" value="MFS_sugar_transport-like"/>
</dbReference>
<keyword evidence="5 9" id="KW-0812">Transmembrane</keyword>
<evidence type="ECO:0000256" key="5">
    <source>
        <dbReference type="ARBA" id="ARBA00022692"/>
    </source>
</evidence>
<keyword evidence="7 9" id="KW-0472">Membrane</keyword>
<dbReference type="GO" id="GO:0022857">
    <property type="term" value="F:transmembrane transporter activity"/>
    <property type="evidence" value="ECO:0007669"/>
    <property type="project" value="InterPro"/>
</dbReference>
<evidence type="ECO:0000256" key="9">
    <source>
        <dbReference type="SAM" id="Phobius"/>
    </source>
</evidence>
<dbReference type="Gramene" id="MELO3C014417.2.1">
    <property type="protein sequence ID" value="MELO3C014417.2.1"/>
    <property type="gene ID" value="MELO3C014417.2"/>
</dbReference>
<organism evidence="11">
    <name type="scientific">Cucumis melo</name>
    <name type="common">Muskmelon</name>
    <dbReference type="NCBI Taxonomy" id="3656"/>
    <lineage>
        <taxon>Eukaryota</taxon>
        <taxon>Viridiplantae</taxon>
        <taxon>Streptophyta</taxon>
        <taxon>Embryophyta</taxon>
        <taxon>Tracheophyta</taxon>
        <taxon>Spermatophyta</taxon>
        <taxon>Magnoliopsida</taxon>
        <taxon>eudicotyledons</taxon>
        <taxon>Gunneridae</taxon>
        <taxon>Pentapetalae</taxon>
        <taxon>rosids</taxon>
        <taxon>fabids</taxon>
        <taxon>Cucurbitales</taxon>
        <taxon>Cucurbitaceae</taxon>
        <taxon>Benincaseae</taxon>
        <taxon>Cucumis</taxon>
    </lineage>
</organism>
<feature type="domain" description="Major facilitator superfamily (MFS) profile" evidence="10">
    <location>
        <begin position="1"/>
        <end position="387"/>
    </location>
</feature>
<dbReference type="Pfam" id="PF00083">
    <property type="entry name" value="Sugar_tr"/>
    <property type="match status" value="1"/>
</dbReference>
<keyword evidence="6 9" id="KW-1133">Transmembrane helix</keyword>
<evidence type="ECO:0000256" key="8">
    <source>
        <dbReference type="SAM" id="MobiDB-lite"/>
    </source>
</evidence>
<accession>A0A9I9D823</accession>
<dbReference type="InterPro" id="IPR036259">
    <property type="entry name" value="MFS_trans_sf"/>
</dbReference>
<dbReference type="InterPro" id="IPR020846">
    <property type="entry name" value="MFS_dom"/>
</dbReference>
<dbReference type="Gene3D" id="1.20.1250.20">
    <property type="entry name" value="MFS general substrate transporter like domains"/>
    <property type="match status" value="1"/>
</dbReference>
<feature type="transmembrane region" description="Helical" evidence="9">
    <location>
        <begin position="131"/>
        <end position="152"/>
    </location>
</feature>
<dbReference type="InterPro" id="IPR050549">
    <property type="entry name" value="MFS_Trehalose_Transporter"/>
</dbReference>
<feature type="transmembrane region" description="Helical" evidence="9">
    <location>
        <begin position="264"/>
        <end position="285"/>
    </location>
</feature>
<feature type="transmembrane region" description="Helical" evidence="9">
    <location>
        <begin position="333"/>
        <end position="353"/>
    </location>
</feature>
<evidence type="ECO:0000259" key="10">
    <source>
        <dbReference type="PROSITE" id="PS50850"/>
    </source>
</evidence>
<dbReference type="EnsemblPlants" id="MELO3C014417.2.1">
    <property type="protein sequence ID" value="MELO3C014417.2.1"/>
    <property type="gene ID" value="MELO3C014417.2"/>
</dbReference>
<evidence type="ECO:0000256" key="7">
    <source>
        <dbReference type="ARBA" id="ARBA00023136"/>
    </source>
</evidence>
<keyword evidence="4" id="KW-0762">Sugar transport</keyword>
<comment type="subcellular location">
    <subcellularLocation>
        <location evidence="1">Membrane</location>
        <topology evidence="1">Multi-pass membrane protein</topology>
    </subcellularLocation>
</comment>
<evidence type="ECO:0000256" key="4">
    <source>
        <dbReference type="ARBA" id="ARBA00022597"/>
    </source>
</evidence>
<sequence>MAIRQDEEESGQEAAGQPFLQDESKWTHNSEERRPWMVYLSSLVAVCGSYEFGTCAGYSSPTQSAIINDLHLSLAEHSGALRQMEKGNEEWPAMRVATGACVAGWLTIYFAQFMICTAVSISFIIGNVLSWRTLALTALVPCVILTFGLFFIPESPRWLMLNMNQAKERRQKEFEMALRKLRGEDVDVSQEAAEIQDFVTTLEQLPKPKVTDLFQRMYLRSVISFIVCTAGFSVFVGTISYAIIQVVVTGIGGLLMDKAGRKPLLLVSASGLVLGCTLDAIAFYLRENKLAIQAAPLLTVAGVLVYIGSFSIGMGPVPWVVMSEIFPINIKGLAGSMATLTNWFGAWACSYTFNFLMAWSSYGTFLIYAVVNAMAIGFVVLIVPETKGKSLEQIQAAING</sequence>
<evidence type="ECO:0000256" key="2">
    <source>
        <dbReference type="ARBA" id="ARBA00010992"/>
    </source>
</evidence>
<proteinExistence type="inferred from homology"/>
<dbReference type="PANTHER" id="PTHR48021:SF13">
    <property type="entry name" value="SUGAR TRANSPORTER ERD6-LIKE 7"/>
    <property type="match status" value="1"/>
</dbReference>
<protein>
    <recommendedName>
        <fullName evidence="10">Major facilitator superfamily (MFS) profile domain-containing protein</fullName>
    </recommendedName>
</protein>
<feature type="transmembrane region" description="Helical" evidence="9">
    <location>
        <begin position="102"/>
        <end position="125"/>
    </location>
</feature>
<evidence type="ECO:0000256" key="1">
    <source>
        <dbReference type="ARBA" id="ARBA00004141"/>
    </source>
</evidence>
<reference evidence="11" key="1">
    <citation type="submission" date="2023-03" db="UniProtKB">
        <authorList>
            <consortium name="EnsemblPlants"/>
        </authorList>
    </citation>
    <scope>IDENTIFICATION</scope>
</reference>
<evidence type="ECO:0000256" key="3">
    <source>
        <dbReference type="ARBA" id="ARBA00022448"/>
    </source>
</evidence>